<dbReference type="PANTHER" id="PTHR46558:SF4">
    <property type="entry name" value="DNA-BIDING PHAGE PROTEIN"/>
    <property type="match status" value="1"/>
</dbReference>
<gene>
    <name evidence="3" type="ORF">CKF48_15055</name>
</gene>
<dbReference type="CDD" id="cd00093">
    <property type="entry name" value="HTH_XRE"/>
    <property type="match status" value="1"/>
</dbReference>
<dbReference type="AlphaFoldDB" id="A0A248TJW5"/>
<dbReference type="RefSeq" id="WP_095372076.1">
    <property type="nucleotide sequence ID" value="NZ_CP022983.1"/>
</dbReference>
<evidence type="ECO:0000259" key="2">
    <source>
        <dbReference type="PROSITE" id="PS50943"/>
    </source>
</evidence>
<dbReference type="PROSITE" id="PS50943">
    <property type="entry name" value="HTH_CROC1"/>
    <property type="match status" value="1"/>
</dbReference>
<dbReference type="InterPro" id="IPR001387">
    <property type="entry name" value="Cro/C1-type_HTH"/>
</dbReference>
<sequence length="94" mass="10712">MNHIGENIRLVREQHGLTRFELAKRARVGSAVIERYESGISTPDTLTILKLCTILDIPVSTITNPQVDLQNQNELNHPMLHQQDTNETISNFYV</sequence>
<proteinExistence type="predicted"/>
<protein>
    <recommendedName>
        <fullName evidence="2">HTH cro/C1-type domain-containing protein</fullName>
    </recommendedName>
</protein>
<accession>A0A248TJW5</accession>
<dbReference type="Gene3D" id="1.10.260.40">
    <property type="entry name" value="lambda repressor-like DNA-binding domains"/>
    <property type="match status" value="1"/>
</dbReference>
<dbReference type="Proteomes" id="UP000215137">
    <property type="component" value="Chromosome"/>
</dbReference>
<feature type="domain" description="HTH cro/C1-type" evidence="2">
    <location>
        <begin position="8"/>
        <end position="62"/>
    </location>
</feature>
<dbReference type="KEGG" id="bko:CKF48_15055"/>
<reference evidence="3 4" key="1">
    <citation type="submission" date="2017-08" db="EMBL/GenBank/DDBJ databases">
        <title>Complete Genome Sequence of Bacillus kochii Oregon-R-modENCODE STRAIN BDGP4, isolated from Drosophila melanogaster gut.</title>
        <authorList>
            <person name="Wan K.H."/>
            <person name="Yu C."/>
            <person name="Park S."/>
            <person name="Hammonds A.S."/>
            <person name="Booth B.W."/>
            <person name="Celniker S.E."/>
        </authorList>
    </citation>
    <scope>NUCLEOTIDE SEQUENCE [LARGE SCALE GENOMIC DNA]</scope>
    <source>
        <strain evidence="3 4">BDGP4</strain>
    </source>
</reference>
<name>A0A248TJW5_9BACI</name>
<dbReference type="InterPro" id="IPR010982">
    <property type="entry name" value="Lambda_DNA-bd_dom_sf"/>
</dbReference>
<dbReference type="EMBL" id="CP022983">
    <property type="protein sequence ID" value="ASV68506.1"/>
    <property type="molecule type" value="Genomic_DNA"/>
</dbReference>
<organism evidence="3 4">
    <name type="scientific">Cytobacillus kochii</name>
    <dbReference type="NCBI Taxonomy" id="859143"/>
    <lineage>
        <taxon>Bacteria</taxon>
        <taxon>Bacillati</taxon>
        <taxon>Bacillota</taxon>
        <taxon>Bacilli</taxon>
        <taxon>Bacillales</taxon>
        <taxon>Bacillaceae</taxon>
        <taxon>Cytobacillus</taxon>
    </lineage>
</organism>
<evidence type="ECO:0000256" key="1">
    <source>
        <dbReference type="ARBA" id="ARBA00023125"/>
    </source>
</evidence>
<dbReference type="SUPFAM" id="SSF47413">
    <property type="entry name" value="lambda repressor-like DNA-binding domains"/>
    <property type="match status" value="1"/>
</dbReference>
<evidence type="ECO:0000313" key="4">
    <source>
        <dbReference type="Proteomes" id="UP000215137"/>
    </source>
</evidence>
<keyword evidence="4" id="KW-1185">Reference proteome</keyword>
<dbReference type="Pfam" id="PF01381">
    <property type="entry name" value="HTH_3"/>
    <property type="match status" value="1"/>
</dbReference>
<dbReference type="GO" id="GO:0003677">
    <property type="term" value="F:DNA binding"/>
    <property type="evidence" value="ECO:0007669"/>
    <property type="project" value="UniProtKB-KW"/>
</dbReference>
<dbReference type="PANTHER" id="PTHR46558">
    <property type="entry name" value="TRACRIPTIONAL REGULATORY PROTEIN-RELATED-RELATED"/>
    <property type="match status" value="1"/>
</dbReference>
<keyword evidence="1" id="KW-0238">DNA-binding</keyword>
<evidence type="ECO:0000313" key="3">
    <source>
        <dbReference type="EMBL" id="ASV68506.1"/>
    </source>
</evidence>
<dbReference type="OrthoDB" id="2168837at2"/>
<dbReference type="SMART" id="SM00530">
    <property type="entry name" value="HTH_XRE"/>
    <property type="match status" value="1"/>
</dbReference>